<protein>
    <recommendedName>
        <fullName evidence="2">CN hydrolase domain-containing protein</fullName>
    </recommendedName>
</protein>
<feature type="domain" description="CN hydrolase" evidence="2">
    <location>
        <begin position="4"/>
        <end position="296"/>
    </location>
</feature>
<name>A0AAX4H7K8_9ASCO</name>
<dbReference type="PANTHER" id="PTHR23088:SF27">
    <property type="entry name" value="DEAMINATED GLUTATHIONE AMIDASE"/>
    <property type="match status" value="1"/>
</dbReference>
<proteinExistence type="predicted"/>
<dbReference type="Gene3D" id="3.60.110.10">
    <property type="entry name" value="Carbon-nitrogen hydrolase"/>
    <property type="match status" value="1"/>
</dbReference>
<evidence type="ECO:0000313" key="3">
    <source>
        <dbReference type="EMBL" id="WPK23967.1"/>
    </source>
</evidence>
<evidence type="ECO:0000313" key="4">
    <source>
        <dbReference type="Proteomes" id="UP001338582"/>
    </source>
</evidence>
<reference evidence="3 4" key="1">
    <citation type="submission" date="2023-10" db="EMBL/GenBank/DDBJ databases">
        <title>Draft Genome Sequence of Candida saopaulonensis from a very Premature Infant with Sepsis.</title>
        <authorList>
            <person name="Ning Y."/>
            <person name="Dai R."/>
            <person name="Xiao M."/>
            <person name="Xu Y."/>
            <person name="Yan Q."/>
            <person name="Zhang L."/>
        </authorList>
    </citation>
    <scope>NUCLEOTIDE SEQUENCE [LARGE SCALE GENOMIC DNA]</scope>
    <source>
        <strain evidence="3 4">19XY460</strain>
    </source>
</reference>
<dbReference type="GeneID" id="88172284"/>
<gene>
    <name evidence="3" type="ORF">PUMCH_001218</name>
</gene>
<dbReference type="GO" id="GO:0016811">
    <property type="term" value="F:hydrolase activity, acting on carbon-nitrogen (but not peptide) bonds, in linear amides"/>
    <property type="evidence" value="ECO:0007669"/>
    <property type="project" value="InterPro"/>
</dbReference>
<dbReference type="AlphaFoldDB" id="A0AAX4H7K8"/>
<dbReference type="PROSITE" id="PS01227">
    <property type="entry name" value="UPF0012"/>
    <property type="match status" value="1"/>
</dbReference>
<dbReference type="InterPro" id="IPR036526">
    <property type="entry name" value="C-N_Hydrolase_sf"/>
</dbReference>
<dbReference type="InterPro" id="IPR045254">
    <property type="entry name" value="Nit1/2_C-N_Hydrolase"/>
</dbReference>
<dbReference type="InterPro" id="IPR001110">
    <property type="entry name" value="UPF0012_CS"/>
</dbReference>
<dbReference type="RefSeq" id="XP_062876351.1">
    <property type="nucleotide sequence ID" value="XM_063020281.1"/>
</dbReference>
<dbReference type="EMBL" id="CP138894">
    <property type="protein sequence ID" value="WPK23967.1"/>
    <property type="molecule type" value="Genomic_DNA"/>
</dbReference>
<dbReference type="Proteomes" id="UP001338582">
    <property type="component" value="Chromosome 1"/>
</dbReference>
<evidence type="ECO:0000256" key="1">
    <source>
        <dbReference type="ARBA" id="ARBA00022801"/>
    </source>
</evidence>
<dbReference type="SUPFAM" id="SSF56317">
    <property type="entry name" value="Carbon-nitrogen hydrolase"/>
    <property type="match status" value="1"/>
</dbReference>
<dbReference type="PANTHER" id="PTHR23088">
    <property type="entry name" value="NITRILASE-RELATED"/>
    <property type="match status" value="1"/>
</dbReference>
<evidence type="ECO:0000259" key="2">
    <source>
        <dbReference type="PROSITE" id="PS50263"/>
    </source>
</evidence>
<accession>A0AAX4H7K8</accession>
<dbReference type="KEGG" id="asau:88172284"/>
<keyword evidence="1" id="KW-0378">Hydrolase</keyword>
<dbReference type="PROSITE" id="PS50263">
    <property type="entry name" value="CN_HYDROLASE"/>
    <property type="match status" value="1"/>
</dbReference>
<dbReference type="Pfam" id="PF00795">
    <property type="entry name" value="CN_hydrolase"/>
    <property type="match status" value="1"/>
</dbReference>
<organism evidence="3 4">
    <name type="scientific">Australozyma saopauloensis</name>
    <dbReference type="NCBI Taxonomy" id="291208"/>
    <lineage>
        <taxon>Eukaryota</taxon>
        <taxon>Fungi</taxon>
        <taxon>Dikarya</taxon>
        <taxon>Ascomycota</taxon>
        <taxon>Saccharomycotina</taxon>
        <taxon>Pichiomycetes</taxon>
        <taxon>Metschnikowiaceae</taxon>
        <taxon>Australozyma</taxon>
    </lineage>
</organism>
<dbReference type="InterPro" id="IPR003010">
    <property type="entry name" value="C-N_Hydrolase"/>
</dbReference>
<sequence>MATIKVAVGQMCSGSCLKTNARIASKLVDMAVKANAKVLFLPEAADYISRNTDHSIRLAELTKRDFLEPLQEKIRSYHKSGEVDDGIFVAVGIHAPASCENRGRKVQNNQLWISNKGEILHRYQKVHLFDVNIANGPVLKESDAVEPGTKIHLPFKIGKRSPCSDFRVGLAICYDIRFPEMASRLRQKGAHIITYPSAFTTKTGEAHWRALGRARAIDTQCYIVMAAQCGSHDVTADLTEEEKSELNYSTTRDSYGQALIVDPWGEIIAEAPNYQNRGAKDEDGDYYEMITADLSKEFLYSIRRELPVLRHRRPVIYLDSYPER</sequence>
<dbReference type="CDD" id="cd07572">
    <property type="entry name" value="nit"/>
    <property type="match status" value="1"/>
</dbReference>
<keyword evidence="4" id="KW-1185">Reference proteome</keyword>